<evidence type="ECO:0000256" key="1">
    <source>
        <dbReference type="ARBA" id="ARBA00023172"/>
    </source>
</evidence>
<dbReference type="Gene3D" id="1.10.443.10">
    <property type="entry name" value="Intergrase catalytic core"/>
    <property type="match status" value="1"/>
</dbReference>
<dbReference type="InterPro" id="IPR013762">
    <property type="entry name" value="Integrase-like_cat_sf"/>
</dbReference>
<dbReference type="EMBL" id="PVNL01000007">
    <property type="protein sequence ID" value="PRQ09926.1"/>
    <property type="molecule type" value="Genomic_DNA"/>
</dbReference>
<dbReference type="GO" id="GO:0015074">
    <property type="term" value="P:DNA integration"/>
    <property type="evidence" value="ECO:0007669"/>
    <property type="project" value="InterPro"/>
</dbReference>
<dbReference type="GO" id="GO:0003677">
    <property type="term" value="F:DNA binding"/>
    <property type="evidence" value="ECO:0007669"/>
    <property type="project" value="InterPro"/>
</dbReference>
<feature type="domain" description="Tyr recombinase" evidence="2">
    <location>
        <begin position="1"/>
        <end position="38"/>
    </location>
</feature>
<organism evidence="3 4">
    <name type="scientific">Enhygromyxa salina</name>
    <dbReference type="NCBI Taxonomy" id="215803"/>
    <lineage>
        <taxon>Bacteria</taxon>
        <taxon>Pseudomonadati</taxon>
        <taxon>Myxococcota</taxon>
        <taxon>Polyangia</taxon>
        <taxon>Nannocystales</taxon>
        <taxon>Nannocystaceae</taxon>
        <taxon>Enhygromyxa</taxon>
    </lineage>
</organism>
<comment type="caution">
    <text evidence="3">The sequence shown here is derived from an EMBL/GenBank/DDBJ whole genome shotgun (WGS) entry which is preliminary data.</text>
</comment>
<keyword evidence="1" id="KW-0233">DNA recombination</keyword>
<gene>
    <name evidence="3" type="ORF">ENSA7_03410</name>
</gene>
<sequence length="38" mass="4092">MVRAALAGLSTRDRAIVLVALVTGLRRSELAALRWADV</sequence>
<dbReference type="SUPFAM" id="SSF56349">
    <property type="entry name" value="DNA breaking-rejoining enzymes"/>
    <property type="match status" value="1"/>
</dbReference>
<accession>A0A2S9YXV3</accession>
<dbReference type="InterPro" id="IPR002104">
    <property type="entry name" value="Integrase_catalytic"/>
</dbReference>
<protein>
    <submittedName>
        <fullName evidence="3">Phage integrase family protein</fullName>
    </submittedName>
</protein>
<evidence type="ECO:0000259" key="2">
    <source>
        <dbReference type="PROSITE" id="PS51898"/>
    </source>
</evidence>
<evidence type="ECO:0000313" key="4">
    <source>
        <dbReference type="Proteomes" id="UP000238823"/>
    </source>
</evidence>
<dbReference type="AlphaFoldDB" id="A0A2S9YXV3"/>
<dbReference type="PROSITE" id="PS51898">
    <property type="entry name" value="TYR_RECOMBINASE"/>
    <property type="match status" value="1"/>
</dbReference>
<reference evidence="3 4" key="1">
    <citation type="submission" date="2018-03" db="EMBL/GenBank/DDBJ databases">
        <title>Draft Genome Sequences of the Obligatory Marine Myxobacteria Enhygromyxa salina SWB007.</title>
        <authorList>
            <person name="Poehlein A."/>
            <person name="Moghaddam J.A."/>
            <person name="Harms H."/>
            <person name="Alanjari M."/>
            <person name="Koenig G.M."/>
            <person name="Daniel R."/>
            <person name="Schaeberle T.F."/>
        </authorList>
    </citation>
    <scope>NUCLEOTIDE SEQUENCE [LARGE SCALE GENOMIC DNA]</scope>
    <source>
        <strain evidence="3 4">SWB007</strain>
    </source>
</reference>
<proteinExistence type="predicted"/>
<dbReference type="GO" id="GO:0006310">
    <property type="term" value="P:DNA recombination"/>
    <property type="evidence" value="ECO:0007669"/>
    <property type="project" value="UniProtKB-KW"/>
</dbReference>
<evidence type="ECO:0000313" key="3">
    <source>
        <dbReference type="EMBL" id="PRQ09926.1"/>
    </source>
</evidence>
<dbReference type="InterPro" id="IPR011010">
    <property type="entry name" value="DNA_brk_join_enz"/>
</dbReference>
<dbReference type="Proteomes" id="UP000238823">
    <property type="component" value="Unassembled WGS sequence"/>
</dbReference>
<dbReference type="OrthoDB" id="4326943at2"/>
<name>A0A2S9YXV3_9BACT</name>
<dbReference type="Pfam" id="PF00589">
    <property type="entry name" value="Phage_integrase"/>
    <property type="match status" value="1"/>
</dbReference>